<organism evidence="2 3">
    <name type="scientific">Thermasporomyces composti</name>
    <dbReference type="NCBI Taxonomy" id="696763"/>
    <lineage>
        <taxon>Bacteria</taxon>
        <taxon>Bacillati</taxon>
        <taxon>Actinomycetota</taxon>
        <taxon>Actinomycetes</taxon>
        <taxon>Propionibacteriales</taxon>
        <taxon>Nocardioidaceae</taxon>
        <taxon>Thermasporomyces</taxon>
    </lineage>
</organism>
<dbReference type="Pfam" id="PF04307">
    <property type="entry name" value="YdjM"/>
    <property type="match status" value="1"/>
</dbReference>
<sequence>MITATFRATGKERRRAMMWRTHAATGLAAGSGLLAVLPIDGVADQLSFVAACAGAALVPDWDHRSSSVTVMWGPLSRAVHRVVRVLFRGHRGGTHDWLVAPPLFAGLAWLASLHPVSTGVAVAIAVGATLRALAFVIPGDNERYWLANLVVSAVVGYASARYAAYPWWLPLAFGLGVLVHIVGDAVTKTAVPRPFSWIDGRDRGDNYDGGPLTTGAWYESRVIFPALLVVTAIGLYAGVPPIANAVSAVISLAGG</sequence>
<name>A0A3D9V660_THECX</name>
<accession>A0A3D9V660</accession>
<feature type="transmembrane region" description="Helical" evidence="1">
    <location>
        <begin position="168"/>
        <end position="187"/>
    </location>
</feature>
<evidence type="ECO:0000313" key="2">
    <source>
        <dbReference type="EMBL" id="REF37258.1"/>
    </source>
</evidence>
<dbReference type="EMBL" id="QTUC01000001">
    <property type="protein sequence ID" value="REF37258.1"/>
    <property type="molecule type" value="Genomic_DNA"/>
</dbReference>
<keyword evidence="1" id="KW-0812">Transmembrane</keyword>
<dbReference type="RefSeq" id="WP_115850744.1">
    <property type="nucleotide sequence ID" value="NZ_QTUC01000001.1"/>
</dbReference>
<feature type="transmembrane region" description="Helical" evidence="1">
    <location>
        <begin position="222"/>
        <end position="239"/>
    </location>
</feature>
<keyword evidence="1" id="KW-0472">Membrane</keyword>
<gene>
    <name evidence="2" type="ORF">DFJ64_2699</name>
</gene>
<proteinExistence type="predicted"/>
<comment type="caution">
    <text evidence="2">The sequence shown here is derived from an EMBL/GenBank/DDBJ whole genome shotgun (WGS) entry which is preliminary data.</text>
</comment>
<dbReference type="InterPro" id="IPR007404">
    <property type="entry name" value="YdjM-like"/>
</dbReference>
<dbReference type="OrthoDB" id="3425909at2"/>
<keyword evidence="1" id="KW-1133">Transmembrane helix</keyword>
<evidence type="ECO:0000313" key="3">
    <source>
        <dbReference type="Proteomes" id="UP000256485"/>
    </source>
</evidence>
<keyword evidence="3" id="KW-1185">Reference proteome</keyword>
<protein>
    <submittedName>
        <fullName evidence="2">LexA-binding, inner membrane-associated putative hydrolase</fullName>
    </submittedName>
</protein>
<keyword evidence="2" id="KW-0378">Hydrolase</keyword>
<dbReference type="GO" id="GO:0016787">
    <property type="term" value="F:hydrolase activity"/>
    <property type="evidence" value="ECO:0007669"/>
    <property type="project" value="UniProtKB-KW"/>
</dbReference>
<dbReference type="AlphaFoldDB" id="A0A3D9V660"/>
<feature type="transmembrane region" description="Helical" evidence="1">
    <location>
        <begin position="144"/>
        <end position="162"/>
    </location>
</feature>
<dbReference type="Proteomes" id="UP000256485">
    <property type="component" value="Unassembled WGS sequence"/>
</dbReference>
<evidence type="ECO:0000256" key="1">
    <source>
        <dbReference type="SAM" id="Phobius"/>
    </source>
</evidence>
<reference evidence="2 3" key="1">
    <citation type="submission" date="2018-08" db="EMBL/GenBank/DDBJ databases">
        <title>Sequencing the genomes of 1000 actinobacteria strains.</title>
        <authorList>
            <person name="Klenk H.-P."/>
        </authorList>
    </citation>
    <scope>NUCLEOTIDE SEQUENCE [LARGE SCALE GENOMIC DNA]</scope>
    <source>
        <strain evidence="2 3">DSM 22891</strain>
    </source>
</reference>
<feature type="transmembrane region" description="Helical" evidence="1">
    <location>
        <begin position="116"/>
        <end position="137"/>
    </location>
</feature>